<dbReference type="RefSeq" id="WP_155446066.1">
    <property type="nucleotide sequence ID" value="NZ_JAOQNR010000010.1"/>
</dbReference>
<evidence type="ECO:0000313" key="1">
    <source>
        <dbReference type="EMBL" id="MTV31380.1"/>
    </source>
</evidence>
<sequence length="114" mass="12600">MSDFHNTMEELRALLGTQEVTELMQDIRENGVVRDFAKRLDRLLLPIQTCRDDGAIIGALMELADHAASAAASMDAKYRMEGSLRPALLQRIGDVFDKAHVGFAGLVERSERAA</sequence>
<name>A0A6N8DLH9_RHOAC</name>
<dbReference type="Proteomes" id="UP000439113">
    <property type="component" value="Unassembled WGS sequence"/>
</dbReference>
<organism evidence="1 2">
    <name type="scientific">Rhodoblastus acidophilus</name>
    <name type="common">Rhodopseudomonas acidophila</name>
    <dbReference type="NCBI Taxonomy" id="1074"/>
    <lineage>
        <taxon>Bacteria</taxon>
        <taxon>Pseudomonadati</taxon>
        <taxon>Pseudomonadota</taxon>
        <taxon>Alphaproteobacteria</taxon>
        <taxon>Hyphomicrobiales</taxon>
        <taxon>Rhodoblastaceae</taxon>
        <taxon>Rhodoblastus</taxon>
    </lineage>
</organism>
<protein>
    <submittedName>
        <fullName evidence="1">Uncharacterized protein</fullName>
    </submittedName>
</protein>
<dbReference type="EMBL" id="WNKS01000007">
    <property type="protein sequence ID" value="MTV31380.1"/>
    <property type="molecule type" value="Genomic_DNA"/>
</dbReference>
<accession>A0A6N8DLH9</accession>
<dbReference type="OrthoDB" id="9791262at2"/>
<proteinExistence type="predicted"/>
<dbReference type="AlphaFoldDB" id="A0A6N8DLH9"/>
<gene>
    <name evidence="1" type="ORF">GJ654_10280</name>
</gene>
<comment type="caution">
    <text evidence="1">The sequence shown here is derived from an EMBL/GenBank/DDBJ whole genome shotgun (WGS) entry which is preliminary data.</text>
</comment>
<evidence type="ECO:0000313" key="2">
    <source>
        <dbReference type="Proteomes" id="UP000439113"/>
    </source>
</evidence>
<reference evidence="1 2" key="1">
    <citation type="submission" date="2019-11" db="EMBL/GenBank/DDBJ databases">
        <title>Whole-genome sequence of a Rhodoblastus acidophilus DSM 142.</title>
        <authorList>
            <person name="Kyndt J.A."/>
            <person name="Meyer T.E."/>
        </authorList>
    </citation>
    <scope>NUCLEOTIDE SEQUENCE [LARGE SCALE GENOMIC DNA]</scope>
    <source>
        <strain evidence="1 2">DSM 142</strain>
    </source>
</reference>